<feature type="region of interest" description="Disordered" evidence="1">
    <location>
        <begin position="103"/>
        <end position="174"/>
    </location>
</feature>
<sequence>MSLSDLLLISNSPVRYGAVSHLCEPGSIPGGVNPRLSHGRIVPNDALVHRDFSGFSRFPRTFIPAPPHAYLASPSAALKTSTTILDPSFTLPRKAVCYSAPTETAPRRVSFRPPHVSPPPPKQTRNRDSHEFAGATRRRRARTQLTSPFGRSVMAPNGSNGPAHEPEGSQLPPYVLERDRGHRTNDDVIWGRGPIGALDVKEDRGHWTTGYMLIVAGALNCHVLKVFEHTDAAGTGVDDPDGDADGAAVGSPPIEVDDTIDVMSDVVDGCTAVGGPPEKLIWRHLYTVRLRSFYGCPIPKSSSVLRDYVAARPRSSSEGAIRATVTRTPSALSLLRAKLYKDCERDLNPGAYHMMRITAITLQSPVKSRDAVSHLCRGDLAKN</sequence>
<gene>
    <name evidence="2" type="ORF">PR048_008729</name>
</gene>
<accession>A0ABQ9HXY6</accession>
<comment type="caution">
    <text evidence="2">The sequence shown here is derived from an EMBL/GenBank/DDBJ whole genome shotgun (WGS) entry which is preliminary data.</text>
</comment>
<reference evidence="2 3" key="1">
    <citation type="submission" date="2023-02" db="EMBL/GenBank/DDBJ databases">
        <title>LHISI_Scaffold_Assembly.</title>
        <authorList>
            <person name="Stuart O.P."/>
            <person name="Cleave R."/>
            <person name="Magrath M.J.L."/>
            <person name="Mikheyev A.S."/>
        </authorList>
    </citation>
    <scope>NUCLEOTIDE SEQUENCE [LARGE SCALE GENOMIC DNA]</scope>
    <source>
        <strain evidence="2">Daus_M_001</strain>
        <tissue evidence="2">Leg muscle</tissue>
    </source>
</reference>
<evidence type="ECO:0000256" key="1">
    <source>
        <dbReference type="SAM" id="MobiDB-lite"/>
    </source>
</evidence>
<evidence type="ECO:0000313" key="2">
    <source>
        <dbReference type="EMBL" id="KAJ8889231.1"/>
    </source>
</evidence>
<organism evidence="2 3">
    <name type="scientific">Dryococelus australis</name>
    <dbReference type="NCBI Taxonomy" id="614101"/>
    <lineage>
        <taxon>Eukaryota</taxon>
        <taxon>Metazoa</taxon>
        <taxon>Ecdysozoa</taxon>
        <taxon>Arthropoda</taxon>
        <taxon>Hexapoda</taxon>
        <taxon>Insecta</taxon>
        <taxon>Pterygota</taxon>
        <taxon>Neoptera</taxon>
        <taxon>Polyneoptera</taxon>
        <taxon>Phasmatodea</taxon>
        <taxon>Verophasmatodea</taxon>
        <taxon>Anareolatae</taxon>
        <taxon>Phasmatidae</taxon>
        <taxon>Eurycanthinae</taxon>
        <taxon>Dryococelus</taxon>
    </lineage>
</organism>
<dbReference type="Proteomes" id="UP001159363">
    <property type="component" value="Chromosome 3"/>
</dbReference>
<proteinExistence type="predicted"/>
<name>A0ABQ9HXY6_9NEOP</name>
<dbReference type="EMBL" id="JARBHB010000003">
    <property type="protein sequence ID" value="KAJ8889231.1"/>
    <property type="molecule type" value="Genomic_DNA"/>
</dbReference>
<protein>
    <submittedName>
        <fullName evidence="2">Uncharacterized protein</fullName>
    </submittedName>
</protein>
<keyword evidence="3" id="KW-1185">Reference proteome</keyword>
<evidence type="ECO:0000313" key="3">
    <source>
        <dbReference type="Proteomes" id="UP001159363"/>
    </source>
</evidence>